<protein>
    <submittedName>
        <fullName evidence="2">PilW family protein</fullName>
    </submittedName>
</protein>
<evidence type="ECO:0000313" key="2">
    <source>
        <dbReference type="EMBL" id="MFA0810496.1"/>
    </source>
</evidence>
<dbReference type="NCBIfam" id="TIGR02532">
    <property type="entry name" value="IV_pilin_GFxxxE"/>
    <property type="match status" value="1"/>
</dbReference>
<dbReference type="InterPro" id="IPR012902">
    <property type="entry name" value="N_methyl_site"/>
</dbReference>
<dbReference type="Pfam" id="PF07963">
    <property type="entry name" value="N_methyl"/>
    <property type="match status" value="1"/>
</dbReference>
<dbReference type="RefSeq" id="WP_371838091.1">
    <property type="nucleotide sequence ID" value="NZ_JBGMEK010000009.1"/>
</dbReference>
<sequence length="326" mass="34537">MYTFASQRGLSLIELMIGILLGSILLLGVLQIFQSNSDTLRMQNGFSRVQESGRFAVDMLSKEVRQAGFWGCAEAGNIKNSLGAPTTNFLSEIGTVIGVAGKNDVPTGAIVGEKEVVAKSDVLTLSGAEDACAGEGRMLNGTNPGDVIVSTSCPIDTKDNVIVSNCIAGHAFTVTGTSAVADGKKINYGAGINFEEDYGADSKILTPYQKTFFIAKSVSGSNSLFVHVEGDDKAQELIPGIEDMQISYGEDKMNDGIIDYWRSASSVNSMASVTAIKIELIVTSDSAAGVGAQTITRLDGTKKDYNDGLLRKLYVATVKVRNRGSM</sequence>
<keyword evidence="1" id="KW-0812">Transmembrane</keyword>
<proteinExistence type="predicted"/>
<dbReference type="EMBL" id="JBGMEK010000009">
    <property type="protein sequence ID" value="MFA0810496.1"/>
    <property type="molecule type" value="Genomic_DNA"/>
</dbReference>
<dbReference type="Pfam" id="PF16074">
    <property type="entry name" value="PilW"/>
    <property type="match status" value="1"/>
</dbReference>
<comment type="caution">
    <text evidence="2">The sequence shown here is derived from an EMBL/GenBank/DDBJ whole genome shotgun (WGS) entry which is preliminary data.</text>
</comment>
<organism evidence="2 3">
    <name type="scientific">Microbulbifer epialgicus</name>
    <dbReference type="NCBI Taxonomy" id="393907"/>
    <lineage>
        <taxon>Bacteria</taxon>
        <taxon>Pseudomonadati</taxon>
        <taxon>Pseudomonadota</taxon>
        <taxon>Gammaproteobacteria</taxon>
        <taxon>Cellvibrionales</taxon>
        <taxon>Microbulbiferaceae</taxon>
        <taxon>Microbulbifer</taxon>
    </lineage>
</organism>
<dbReference type="Proteomes" id="UP001569428">
    <property type="component" value="Unassembled WGS sequence"/>
</dbReference>
<reference evidence="2 3" key="1">
    <citation type="submission" date="2024-08" db="EMBL/GenBank/DDBJ databases">
        <authorList>
            <person name="Ishaq N."/>
        </authorList>
    </citation>
    <scope>NUCLEOTIDE SEQUENCE [LARGE SCALE GENOMIC DNA]</scope>
    <source>
        <strain evidence="2 3">DSM 18651</strain>
    </source>
</reference>
<feature type="transmembrane region" description="Helical" evidence="1">
    <location>
        <begin position="12"/>
        <end position="33"/>
    </location>
</feature>
<accession>A0ABV4NWK1</accession>
<name>A0ABV4NWK1_9GAMM</name>
<gene>
    <name evidence="2" type="ORF">ACCI49_06130</name>
</gene>
<dbReference type="PROSITE" id="PS00409">
    <property type="entry name" value="PROKAR_NTER_METHYL"/>
    <property type="match status" value="1"/>
</dbReference>
<evidence type="ECO:0000256" key="1">
    <source>
        <dbReference type="SAM" id="Phobius"/>
    </source>
</evidence>
<dbReference type="InterPro" id="IPR032092">
    <property type="entry name" value="PilW"/>
</dbReference>
<evidence type="ECO:0000313" key="3">
    <source>
        <dbReference type="Proteomes" id="UP001569428"/>
    </source>
</evidence>
<keyword evidence="1" id="KW-0472">Membrane</keyword>
<keyword evidence="1" id="KW-1133">Transmembrane helix</keyword>
<keyword evidence="3" id="KW-1185">Reference proteome</keyword>